<evidence type="ECO:0000313" key="2">
    <source>
        <dbReference type="Proteomes" id="UP001608902"/>
    </source>
</evidence>
<proteinExistence type="predicted"/>
<gene>
    <name evidence="1" type="ORF">AB6A40_000549</name>
</gene>
<comment type="caution">
    <text evidence="1">The sequence shown here is derived from an EMBL/GenBank/DDBJ whole genome shotgun (WGS) entry which is preliminary data.</text>
</comment>
<name>A0ABD6E3A1_9BILA</name>
<sequence>MFVCCASSVHNQEYAECVILNYDVKDDTPTISSTFNDDMFGPNGAVQFASCFVIPHVGAVGINCYTRMIALKFLTNALLAVENVSDGLIDDVFPRVKALLRAMATEPLSFFAGEVSETLRNAVVSTAGSCLIKLCESPFYVKQFDVHDLLIIAALIEHWN</sequence>
<organism evidence="1 2">
    <name type="scientific">Gnathostoma spinigerum</name>
    <dbReference type="NCBI Taxonomy" id="75299"/>
    <lineage>
        <taxon>Eukaryota</taxon>
        <taxon>Metazoa</taxon>
        <taxon>Ecdysozoa</taxon>
        <taxon>Nematoda</taxon>
        <taxon>Chromadorea</taxon>
        <taxon>Rhabditida</taxon>
        <taxon>Spirurina</taxon>
        <taxon>Gnathostomatomorpha</taxon>
        <taxon>Gnathostomatoidea</taxon>
        <taxon>Gnathostomatidae</taxon>
        <taxon>Gnathostoma</taxon>
    </lineage>
</organism>
<accession>A0ABD6E3A1</accession>
<evidence type="ECO:0000313" key="1">
    <source>
        <dbReference type="EMBL" id="MFH4973840.1"/>
    </source>
</evidence>
<keyword evidence="2" id="KW-1185">Reference proteome</keyword>
<dbReference type="Proteomes" id="UP001608902">
    <property type="component" value="Unassembled WGS sequence"/>
</dbReference>
<protein>
    <submittedName>
        <fullName evidence="1">Uncharacterized protein</fullName>
    </submittedName>
</protein>
<dbReference type="EMBL" id="JBGFUD010000159">
    <property type="protein sequence ID" value="MFH4973840.1"/>
    <property type="molecule type" value="Genomic_DNA"/>
</dbReference>
<dbReference type="AlphaFoldDB" id="A0ABD6E3A1"/>
<reference evidence="1 2" key="1">
    <citation type="submission" date="2024-08" db="EMBL/GenBank/DDBJ databases">
        <title>Gnathostoma spinigerum genome.</title>
        <authorList>
            <person name="Gonzalez-Bertolin B."/>
            <person name="Monzon S."/>
            <person name="Zaballos A."/>
            <person name="Jimenez P."/>
            <person name="Dekumyoy P."/>
            <person name="Varona S."/>
            <person name="Cuesta I."/>
            <person name="Sumanam S."/>
            <person name="Adisakwattana P."/>
            <person name="Gasser R.B."/>
            <person name="Hernandez-Gonzalez A."/>
            <person name="Young N.D."/>
            <person name="Perteguer M.J."/>
        </authorList>
    </citation>
    <scope>NUCLEOTIDE SEQUENCE [LARGE SCALE GENOMIC DNA]</scope>
    <source>
        <strain evidence="1">AL3</strain>
        <tissue evidence="1">Liver</tissue>
    </source>
</reference>